<proteinExistence type="predicted"/>
<dbReference type="Proteomes" id="UP000289886">
    <property type="component" value="Unassembled WGS sequence"/>
</dbReference>
<accession>A0A662YS53</accession>
<name>A0A662YS53_ACIRT</name>
<evidence type="ECO:0000313" key="2">
    <source>
        <dbReference type="Proteomes" id="UP000289886"/>
    </source>
</evidence>
<evidence type="ECO:0000313" key="1">
    <source>
        <dbReference type="EMBL" id="RXM99427.1"/>
    </source>
</evidence>
<gene>
    <name evidence="1" type="ORF">EOD39_11556</name>
</gene>
<protein>
    <submittedName>
        <fullName evidence="1">Uncharacterized protein</fullName>
    </submittedName>
</protein>
<reference evidence="1 2" key="1">
    <citation type="submission" date="2019-01" db="EMBL/GenBank/DDBJ databases">
        <title>Draft Genome and Complete Hox-Cluster Characterization of the Sterlet Sturgeon (Acipenser ruthenus).</title>
        <authorList>
            <person name="Wei Q."/>
        </authorList>
    </citation>
    <scope>NUCLEOTIDE SEQUENCE [LARGE SCALE GENOMIC DNA]</scope>
    <source>
        <strain evidence="1">WHYD16114868_AA</strain>
        <tissue evidence="1">Blood</tissue>
    </source>
</reference>
<dbReference type="EMBL" id="SCEB01000385">
    <property type="protein sequence ID" value="RXM99427.1"/>
    <property type="molecule type" value="Genomic_DNA"/>
</dbReference>
<sequence>MAPSSVCHMGELITINPPVSQQEELLQQKEPTLYLPVILDSSKEESWPCSYLWTNSLRRKESLYYSPVSTATVASVVRSSGLGPT</sequence>
<organism evidence="1 2">
    <name type="scientific">Acipenser ruthenus</name>
    <name type="common">Sterlet sturgeon</name>
    <dbReference type="NCBI Taxonomy" id="7906"/>
    <lineage>
        <taxon>Eukaryota</taxon>
        <taxon>Metazoa</taxon>
        <taxon>Chordata</taxon>
        <taxon>Craniata</taxon>
        <taxon>Vertebrata</taxon>
        <taxon>Euteleostomi</taxon>
        <taxon>Actinopterygii</taxon>
        <taxon>Chondrostei</taxon>
        <taxon>Acipenseriformes</taxon>
        <taxon>Acipenseridae</taxon>
        <taxon>Acipenser</taxon>
    </lineage>
</organism>
<comment type="caution">
    <text evidence="1">The sequence shown here is derived from an EMBL/GenBank/DDBJ whole genome shotgun (WGS) entry which is preliminary data.</text>
</comment>
<keyword evidence="2" id="KW-1185">Reference proteome</keyword>
<dbReference type="AlphaFoldDB" id="A0A662YS53"/>